<evidence type="ECO:0000256" key="3">
    <source>
        <dbReference type="ARBA" id="ARBA00022723"/>
    </source>
</evidence>
<proteinExistence type="predicted"/>
<reference evidence="12 13" key="1">
    <citation type="submission" date="2016-11" db="EMBL/GenBank/DDBJ databases">
        <authorList>
            <person name="Jaros S."/>
            <person name="Januszkiewicz K."/>
            <person name="Wedrychowicz H."/>
        </authorList>
    </citation>
    <scope>NUCLEOTIDE SEQUENCE [LARGE SCALE GENOMIC DNA]</scope>
    <source>
        <strain evidence="12 13">GAS499</strain>
    </source>
</reference>
<gene>
    <name evidence="12" type="ORF">SAMN05444159_3440</name>
</gene>
<feature type="binding site" description="covalent" evidence="8">
    <location>
        <position position="115"/>
    </location>
    <ligand>
        <name>heme c</name>
        <dbReference type="ChEBI" id="CHEBI:61717"/>
        <label>1</label>
    </ligand>
</feature>
<keyword evidence="3 9" id="KW-0479">Metal-binding</keyword>
<comment type="subcellular location">
    <subcellularLocation>
        <location evidence="1">Periplasm</location>
    </subcellularLocation>
</comment>
<name>A0A1M6T214_9BRAD</name>
<dbReference type="InterPro" id="IPR026259">
    <property type="entry name" value="MauG/Cytc_peroxidase"/>
</dbReference>
<evidence type="ECO:0000256" key="4">
    <source>
        <dbReference type="ARBA" id="ARBA00022729"/>
    </source>
</evidence>
<dbReference type="GO" id="GO:0046872">
    <property type="term" value="F:metal ion binding"/>
    <property type="evidence" value="ECO:0007669"/>
    <property type="project" value="UniProtKB-KW"/>
</dbReference>
<evidence type="ECO:0000313" key="13">
    <source>
        <dbReference type="Proteomes" id="UP000189935"/>
    </source>
</evidence>
<dbReference type="Pfam" id="PF03150">
    <property type="entry name" value="CCP_MauG"/>
    <property type="match status" value="1"/>
</dbReference>
<dbReference type="GO" id="GO:0042597">
    <property type="term" value="C:periplasmic space"/>
    <property type="evidence" value="ECO:0007669"/>
    <property type="project" value="UniProtKB-SubCell"/>
</dbReference>
<dbReference type="Gene3D" id="1.10.760.10">
    <property type="entry name" value="Cytochrome c-like domain"/>
    <property type="match status" value="2"/>
</dbReference>
<keyword evidence="12" id="KW-0575">Peroxidase</keyword>
<evidence type="ECO:0000256" key="9">
    <source>
        <dbReference type="PIRSR" id="PIRSR000294-2"/>
    </source>
</evidence>
<keyword evidence="7 9" id="KW-0408">Iron</keyword>
<dbReference type="InterPro" id="IPR051395">
    <property type="entry name" value="Cytochrome_c_Peroxidase/MauG"/>
</dbReference>
<evidence type="ECO:0000256" key="6">
    <source>
        <dbReference type="ARBA" id="ARBA00023002"/>
    </source>
</evidence>
<keyword evidence="4" id="KW-0732">Signal</keyword>
<feature type="binding site" description="axial binding residue" evidence="9">
    <location>
        <position position="116"/>
    </location>
    <ligand>
        <name>heme c</name>
        <dbReference type="ChEBI" id="CHEBI:61717"/>
        <label>1</label>
    </ligand>
    <ligandPart>
        <name>Fe</name>
        <dbReference type="ChEBI" id="CHEBI:18248"/>
    </ligandPart>
</feature>
<evidence type="ECO:0000256" key="7">
    <source>
        <dbReference type="ARBA" id="ARBA00023004"/>
    </source>
</evidence>
<comment type="cofactor">
    <cofactor evidence="8">
        <name>heme</name>
        <dbReference type="ChEBI" id="CHEBI:30413"/>
    </cofactor>
    <text evidence="8">Binds 2 heme groups.</text>
</comment>
<feature type="binding site" description="covalent" evidence="8">
    <location>
        <position position="255"/>
    </location>
    <ligand>
        <name>heme c</name>
        <dbReference type="ChEBI" id="CHEBI:61717"/>
        <label>2</label>
    </ligand>
</feature>
<sequence>MSGAGYLRSDRSFLNMPFRTLLELRNCAGPGLAAFVRYGYCAIAIGVVVLCGLQLAAAPSQPLDQPPASVGTIAEEPITPIPEPPPIDPRKVKLGERLFGDPRLSRDNSRSCLSCHDVSSNGATTKRQDIGLDGSSLPFNTPTIFNATLNFRLGWEGRLRTMESDVQAALANPQIMGISISEVVAKLAADPDMRKEFTAAYGSGPDAANMVDAITSFERTLVTPDSKFDRWLTGDAAALSKEELNGYWLFKSLGCVSCHQGVNVGGNLFERHGIFHPLASPKPEILRVPSLRNVATTPPYFHDGSAQTLDEAVRKMGLAQLNSTLTDQQVNAIVAYLQTLTGKYRGSPVGASP</sequence>
<feature type="binding site" description="axial binding residue" evidence="9">
    <location>
        <position position="316"/>
    </location>
    <ligand>
        <name>heme c</name>
        <dbReference type="ChEBI" id="CHEBI:61717"/>
        <label>2</label>
    </ligand>
    <ligandPart>
        <name>Fe</name>
        <dbReference type="ChEBI" id="CHEBI:18248"/>
    </ligandPart>
</feature>
<dbReference type="GO" id="GO:0009055">
    <property type="term" value="F:electron transfer activity"/>
    <property type="evidence" value="ECO:0007669"/>
    <property type="project" value="InterPro"/>
</dbReference>
<organism evidence="12 13">
    <name type="scientific">Bradyrhizobium lablabi</name>
    <dbReference type="NCBI Taxonomy" id="722472"/>
    <lineage>
        <taxon>Bacteria</taxon>
        <taxon>Pseudomonadati</taxon>
        <taxon>Pseudomonadota</taxon>
        <taxon>Alphaproteobacteria</taxon>
        <taxon>Hyphomicrobiales</taxon>
        <taxon>Nitrobacteraceae</taxon>
        <taxon>Bradyrhizobium</taxon>
    </lineage>
</organism>
<dbReference type="InterPro" id="IPR036909">
    <property type="entry name" value="Cyt_c-like_dom_sf"/>
</dbReference>
<dbReference type="GO" id="GO:0004130">
    <property type="term" value="F:cytochrome-c peroxidase activity"/>
    <property type="evidence" value="ECO:0007669"/>
    <property type="project" value="TreeGrafter"/>
</dbReference>
<evidence type="ECO:0000256" key="1">
    <source>
        <dbReference type="ARBA" id="ARBA00004418"/>
    </source>
</evidence>
<dbReference type="AlphaFoldDB" id="A0A1M6T214"/>
<feature type="binding site" description="covalent" evidence="8">
    <location>
        <position position="258"/>
    </location>
    <ligand>
        <name>heme c</name>
        <dbReference type="ChEBI" id="CHEBI:61717"/>
        <label>2</label>
    </ligand>
</feature>
<dbReference type="GO" id="GO:0020037">
    <property type="term" value="F:heme binding"/>
    <property type="evidence" value="ECO:0007669"/>
    <property type="project" value="InterPro"/>
</dbReference>
<evidence type="ECO:0000256" key="2">
    <source>
        <dbReference type="ARBA" id="ARBA00022617"/>
    </source>
</evidence>
<dbReference type="PANTHER" id="PTHR30600">
    <property type="entry name" value="CYTOCHROME C PEROXIDASE-RELATED"/>
    <property type="match status" value="1"/>
</dbReference>
<feature type="domain" description="Cytochrome c" evidence="11">
    <location>
        <begin position="90"/>
        <end position="218"/>
    </location>
</feature>
<feature type="region of interest" description="Disordered" evidence="10">
    <location>
        <begin position="60"/>
        <end position="89"/>
    </location>
</feature>
<dbReference type="SUPFAM" id="SSF46626">
    <property type="entry name" value="Cytochrome c"/>
    <property type="match status" value="2"/>
</dbReference>
<dbReference type="Proteomes" id="UP000189935">
    <property type="component" value="Chromosome I"/>
</dbReference>
<evidence type="ECO:0000256" key="8">
    <source>
        <dbReference type="PIRSR" id="PIRSR000294-1"/>
    </source>
</evidence>
<dbReference type="EMBL" id="LT670844">
    <property type="protein sequence ID" value="SHK50971.1"/>
    <property type="molecule type" value="Genomic_DNA"/>
</dbReference>
<accession>A0A1M6T214</accession>
<dbReference type="Pfam" id="PF00034">
    <property type="entry name" value="Cytochrom_C"/>
    <property type="match status" value="1"/>
</dbReference>
<feature type="domain" description="Cytochrome c" evidence="11">
    <location>
        <begin position="241"/>
        <end position="341"/>
    </location>
</feature>
<protein>
    <submittedName>
        <fullName evidence="12">Cytochrome c peroxidase</fullName>
    </submittedName>
</protein>
<dbReference type="PROSITE" id="PS51007">
    <property type="entry name" value="CYTC"/>
    <property type="match status" value="2"/>
</dbReference>
<dbReference type="InterPro" id="IPR004852">
    <property type="entry name" value="Di-haem_cyt_c_peroxidsae"/>
</dbReference>
<feature type="binding site" description="axial binding residue" evidence="9">
    <location>
        <position position="259"/>
    </location>
    <ligand>
        <name>heme c</name>
        <dbReference type="ChEBI" id="CHEBI:61717"/>
        <label>2</label>
    </ligand>
    <ligandPart>
        <name>Fe</name>
        <dbReference type="ChEBI" id="CHEBI:18248"/>
    </ligandPart>
</feature>
<evidence type="ECO:0000259" key="11">
    <source>
        <dbReference type="PROSITE" id="PS51007"/>
    </source>
</evidence>
<feature type="binding site" description="covalent" evidence="8">
    <location>
        <position position="112"/>
    </location>
    <ligand>
        <name>heme c</name>
        <dbReference type="ChEBI" id="CHEBI:61717"/>
        <label>1</label>
    </ligand>
</feature>
<dbReference type="PIRSF" id="PIRSF000294">
    <property type="entry name" value="Cytochrome-c_peroxidase"/>
    <property type="match status" value="1"/>
</dbReference>
<keyword evidence="5" id="KW-0574">Periplasm</keyword>
<keyword evidence="2 8" id="KW-0349">Heme</keyword>
<dbReference type="InterPro" id="IPR009056">
    <property type="entry name" value="Cyt_c-like_dom"/>
</dbReference>
<comment type="PTM">
    <text evidence="8">Binds 2 heme groups per subunit.</text>
</comment>
<evidence type="ECO:0000256" key="10">
    <source>
        <dbReference type="SAM" id="MobiDB-lite"/>
    </source>
</evidence>
<evidence type="ECO:0000256" key="5">
    <source>
        <dbReference type="ARBA" id="ARBA00022764"/>
    </source>
</evidence>
<keyword evidence="6" id="KW-0560">Oxidoreductase</keyword>
<dbReference type="PANTHER" id="PTHR30600:SF7">
    <property type="entry name" value="CYTOCHROME C PEROXIDASE-RELATED"/>
    <property type="match status" value="1"/>
</dbReference>
<evidence type="ECO:0000313" key="12">
    <source>
        <dbReference type="EMBL" id="SHK50971.1"/>
    </source>
</evidence>